<gene>
    <name evidence="1" type="ORF">METZ01_LOCUS92521</name>
</gene>
<dbReference type="InterPro" id="IPR036663">
    <property type="entry name" value="Fumarylacetoacetase_C_sf"/>
</dbReference>
<evidence type="ECO:0008006" key="2">
    <source>
        <dbReference type="Google" id="ProtNLM"/>
    </source>
</evidence>
<dbReference type="GO" id="GO:0008684">
    <property type="term" value="F:2-oxopent-4-enoate hydratase activity"/>
    <property type="evidence" value="ECO:0007669"/>
    <property type="project" value="TreeGrafter"/>
</dbReference>
<dbReference type="EMBL" id="UINC01008827">
    <property type="protein sequence ID" value="SVA39667.1"/>
    <property type="molecule type" value="Genomic_DNA"/>
</dbReference>
<dbReference type="GO" id="GO:0005737">
    <property type="term" value="C:cytoplasm"/>
    <property type="evidence" value="ECO:0007669"/>
    <property type="project" value="TreeGrafter"/>
</dbReference>
<evidence type="ECO:0000313" key="1">
    <source>
        <dbReference type="EMBL" id="SVA39667.1"/>
    </source>
</evidence>
<protein>
    <recommendedName>
        <fullName evidence="2">Fumarylacetoacetase-like C-terminal domain-containing protein</fullName>
    </recommendedName>
</protein>
<proteinExistence type="predicted"/>
<dbReference type="AlphaFoldDB" id="A0A381VJ33"/>
<name>A0A381VJ33_9ZZZZ</name>
<organism evidence="1">
    <name type="scientific">marine metagenome</name>
    <dbReference type="NCBI Taxonomy" id="408172"/>
    <lineage>
        <taxon>unclassified sequences</taxon>
        <taxon>metagenomes</taxon>
        <taxon>ecological metagenomes</taxon>
    </lineage>
</organism>
<reference evidence="1" key="1">
    <citation type="submission" date="2018-05" db="EMBL/GenBank/DDBJ databases">
        <authorList>
            <person name="Lanie J.A."/>
            <person name="Ng W.-L."/>
            <person name="Kazmierczak K.M."/>
            <person name="Andrzejewski T.M."/>
            <person name="Davidsen T.M."/>
            <person name="Wayne K.J."/>
            <person name="Tettelin H."/>
            <person name="Glass J.I."/>
            <person name="Rusch D."/>
            <person name="Podicherti R."/>
            <person name="Tsui H.-C.T."/>
            <person name="Winkler M.E."/>
        </authorList>
    </citation>
    <scope>NUCLEOTIDE SEQUENCE</scope>
</reference>
<accession>A0A381VJ33</accession>
<sequence>MIMNKINSKNLHHLTLMVIMVLPFILISSTTLAQTEEPCPLEGWAQNVVGAWNEGATINNIDCYRDAVTSMNMGRNLRDEVIAQFDTMFPRAGYKVVGLDPINAALPGVDRPMVGAMYVSMFLANGTTLPLDSAEIIITEPDFIVSVSDSQINAAKTIEEAIRHIDRIYAFIETLAPIFVNNPPNPYLMQASNLMARWGVLGESVEVVPTEEFIRSLETMTVTFQDGDGNILAKQPGSYLGSNPLNGILVVIDELQRRGEQLQPGDLISSGSYMPPILVDKPVKYETIYEGIGGKTIRVSTSFR</sequence>
<dbReference type="PANTHER" id="PTHR30143:SF0">
    <property type="entry name" value="2-KETO-4-PENTENOATE HYDRATASE"/>
    <property type="match status" value="1"/>
</dbReference>
<dbReference type="InterPro" id="IPR050772">
    <property type="entry name" value="Hydratase-Decarb/MhpD_sf"/>
</dbReference>
<dbReference type="PANTHER" id="PTHR30143">
    <property type="entry name" value="ACID HYDRATASE"/>
    <property type="match status" value="1"/>
</dbReference>
<dbReference type="SUPFAM" id="SSF56529">
    <property type="entry name" value="FAH"/>
    <property type="match status" value="1"/>
</dbReference>
<dbReference type="Gene3D" id="3.90.850.10">
    <property type="entry name" value="Fumarylacetoacetase-like, C-terminal domain"/>
    <property type="match status" value="1"/>
</dbReference>